<dbReference type="PANTHER" id="PTHR33179:SF80">
    <property type="entry name" value="VQ MOTIF PROTEIN"/>
    <property type="match status" value="1"/>
</dbReference>
<accession>A0AAV2EWT0</accession>
<feature type="region of interest" description="Disordered" evidence="1">
    <location>
        <begin position="83"/>
        <end position="221"/>
    </location>
</feature>
<dbReference type="Pfam" id="PF05678">
    <property type="entry name" value="VQ"/>
    <property type="match status" value="1"/>
</dbReference>
<organism evidence="3 4">
    <name type="scientific">Linum trigynum</name>
    <dbReference type="NCBI Taxonomy" id="586398"/>
    <lineage>
        <taxon>Eukaryota</taxon>
        <taxon>Viridiplantae</taxon>
        <taxon>Streptophyta</taxon>
        <taxon>Embryophyta</taxon>
        <taxon>Tracheophyta</taxon>
        <taxon>Spermatophyta</taxon>
        <taxon>Magnoliopsida</taxon>
        <taxon>eudicotyledons</taxon>
        <taxon>Gunneridae</taxon>
        <taxon>Pentapetalae</taxon>
        <taxon>rosids</taxon>
        <taxon>fabids</taxon>
        <taxon>Malpighiales</taxon>
        <taxon>Linaceae</taxon>
        <taxon>Linum</taxon>
    </lineage>
</organism>
<feature type="compositionally biased region" description="Low complexity" evidence="1">
    <location>
        <begin position="1"/>
        <end position="15"/>
    </location>
</feature>
<feature type="compositionally biased region" description="Low complexity" evidence="1">
    <location>
        <begin position="35"/>
        <end position="52"/>
    </location>
</feature>
<feature type="compositionally biased region" description="Basic and acidic residues" evidence="1">
    <location>
        <begin position="377"/>
        <end position="386"/>
    </location>
</feature>
<name>A0AAV2EWT0_9ROSI</name>
<feature type="compositionally biased region" description="Low complexity" evidence="1">
    <location>
        <begin position="101"/>
        <end position="110"/>
    </location>
</feature>
<sequence>MDSSGNSSLQSSASGGDEEEYDSRPRPPPPPPPSSSLQLEHQQQQQHHQQQQASLNFLNPFSSNQQNPNPLLFSHHQTSLFDPSQNFFHPFPNHHHHHQQQHQQQQHQSSPSPPENPSFLNLDMVPSSSHHHQHHHQFLRSDHTMLAQQPSSPSASSLPHATTGLRNANPPPPAAATNNNNDHQSSTSTTTTTTTHGSTRNPKKRTRASRRAPTTVLTTDTSNFRAMVQEFTGIPAPPFSAASPYSRLDLFGSSSSSSALRSGFDSMIYPLRPAPHKLHNHLPSSSSFASSHPSHTTNNTDLPSAVAAAGNFQLGPSAQNMMMNQMLSLQSLLHSNDLHHSLKPQSSMIGNDHQIGTTTTMGSGDWGDRVAQPAAIDDVRNPDREIGNNNNNVGMGTYDGSNNQQKASFTATGSGPAAAATEFILHHQNV</sequence>
<dbReference type="PANTHER" id="PTHR33179">
    <property type="entry name" value="VQ MOTIF-CONTAINING PROTEIN"/>
    <property type="match status" value="1"/>
</dbReference>
<dbReference type="InterPro" id="IPR008889">
    <property type="entry name" value="VQ"/>
</dbReference>
<feature type="compositionally biased region" description="Polar residues" evidence="1">
    <location>
        <begin position="387"/>
        <end position="406"/>
    </location>
</feature>
<feature type="compositionally biased region" description="Basic residues" evidence="1">
    <location>
        <begin position="129"/>
        <end position="138"/>
    </location>
</feature>
<feature type="compositionally biased region" description="Basic residues" evidence="1">
    <location>
        <begin position="201"/>
        <end position="210"/>
    </location>
</feature>
<feature type="domain" description="VQ" evidence="2">
    <location>
        <begin position="211"/>
        <end position="238"/>
    </location>
</feature>
<reference evidence="3 4" key="1">
    <citation type="submission" date="2024-04" db="EMBL/GenBank/DDBJ databases">
        <authorList>
            <person name="Fracassetti M."/>
        </authorList>
    </citation>
    <scope>NUCLEOTIDE SEQUENCE [LARGE SCALE GENOMIC DNA]</scope>
</reference>
<proteinExistence type="predicted"/>
<evidence type="ECO:0000313" key="3">
    <source>
        <dbReference type="EMBL" id="CAL1390416.1"/>
    </source>
</evidence>
<evidence type="ECO:0000256" key="1">
    <source>
        <dbReference type="SAM" id="MobiDB-lite"/>
    </source>
</evidence>
<evidence type="ECO:0000259" key="2">
    <source>
        <dbReference type="Pfam" id="PF05678"/>
    </source>
</evidence>
<feature type="region of interest" description="Disordered" evidence="1">
    <location>
        <begin position="1"/>
        <end position="52"/>
    </location>
</feature>
<feature type="region of interest" description="Disordered" evidence="1">
    <location>
        <begin position="375"/>
        <end position="412"/>
    </location>
</feature>
<feature type="compositionally biased region" description="Low complexity" evidence="1">
    <location>
        <begin position="146"/>
        <end position="159"/>
    </location>
</feature>
<dbReference type="EMBL" id="OZ034818">
    <property type="protein sequence ID" value="CAL1390416.1"/>
    <property type="molecule type" value="Genomic_DNA"/>
</dbReference>
<feature type="compositionally biased region" description="Low complexity" evidence="1">
    <location>
        <begin position="175"/>
        <end position="199"/>
    </location>
</feature>
<protein>
    <recommendedName>
        <fullName evidence="2">VQ domain-containing protein</fullName>
    </recommendedName>
</protein>
<keyword evidence="4" id="KW-1185">Reference proteome</keyword>
<dbReference type="InterPro" id="IPR039609">
    <property type="entry name" value="VQ_15/22"/>
</dbReference>
<dbReference type="AlphaFoldDB" id="A0AAV2EWT0"/>
<gene>
    <name evidence="3" type="ORF">LTRI10_LOCUS31204</name>
</gene>
<evidence type="ECO:0000313" key="4">
    <source>
        <dbReference type="Proteomes" id="UP001497516"/>
    </source>
</evidence>
<dbReference type="Proteomes" id="UP001497516">
    <property type="component" value="Chromosome 5"/>
</dbReference>